<sequence length="428" mass="46221">METTGRATDCPTPHHRRVRGHRLHELHQSAPLAFADLPRRGAAELSSMPAIEPAWRPLRPPPSGAAPRTDKPMNKPDRAGGTEFDAQLDRHVARWIPVLGPLLGAFVILFGAWDAWIDPVHARASLAWRLTLVTAGIPSYADTRLAVRTRCLLLYATHVGAMTVAAGLLEHGTVLALPALTGALFILALVEPRPRRWLACTLAPTLLFLALAARALPLTVFLNSALLYALSWLLAGGVAAMHLQLWRRTYQAEQALLRASRYDSLSGALSRGYLTELAARDIALALRHGRPLAIAMLDIDFFKRVNDTHGHGVGDRVLAAMAHACSASLRASDYFGRIGGEEFVCVMPEASTADALACAERMRTDIAALAVPTDAGPLHITVSLGVAVLDRHHDSWETLLCAADAALYRAKAAGRNRTMLAPTPRPAC</sequence>
<dbReference type="GO" id="GO:0052621">
    <property type="term" value="F:diguanylate cyclase activity"/>
    <property type="evidence" value="ECO:0007669"/>
    <property type="project" value="UniProtKB-EC"/>
</dbReference>
<keyword evidence="4" id="KW-0472">Membrane</keyword>
<dbReference type="EC" id="2.7.7.65" evidence="1"/>
<feature type="domain" description="GGDEF" evidence="5">
    <location>
        <begin position="290"/>
        <end position="423"/>
    </location>
</feature>
<dbReference type="AlphaFoldDB" id="A0A2S2DNV0"/>
<keyword evidence="4" id="KW-1133">Transmembrane helix</keyword>
<dbReference type="NCBIfam" id="TIGR00254">
    <property type="entry name" value="GGDEF"/>
    <property type="match status" value="1"/>
</dbReference>
<evidence type="ECO:0000256" key="2">
    <source>
        <dbReference type="ARBA" id="ARBA00034247"/>
    </source>
</evidence>
<evidence type="ECO:0000313" key="7">
    <source>
        <dbReference type="Proteomes" id="UP000245820"/>
    </source>
</evidence>
<evidence type="ECO:0000256" key="1">
    <source>
        <dbReference type="ARBA" id="ARBA00012528"/>
    </source>
</evidence>
<protein>
    <recommendedName>
        <fullName evidence="1">diguanylate cyclase</fullName>
        <ecNumber evidence="1">2.7.7.65</ecNumber>
    </recommendedName>
</protein>
<dbReference type="FunFam" id="3.30.70.270:FF:000001">
    <property type="entry name" value="Diguanylate cyclase domain protein"/>
    <property type="match status" value="1"/>
</dbReference>
<feature type="transmembrane region" description="Helical" evidence="4">
    <location>
        <begin position="95"/>
        <end position="116"/>
    </location>
</feature>
<dbReference type="InterPro" id="IPR043128">
    <property type="entry name" value="Rev_trsase/Diguanyl_cyclase"/>
</dbReference>
<evidence type="ECO:0000259" key="5">
    <source>
        <dbReference type="PROSITE" id="PS50887"/>
    </source>
</evidence>
<dbReference type="SMART" id="SM00267">
    <property type="entry name" value="GGDEF"/>
    <property type="match status" value="1"/>
</dbReference>
<proteinExistence type="predicted"/>
<evidence type="ECO:0000256" key="4">
    <source>
        <dbReference type="SAM" id="Phobius"/>
    </source>
</evidence>
<feature type="transmembrane region" description="Helical" evidence="4">
    <location>
        <begin position="222"/>
        <end position="243"/>
    </location>
</feature>
<dbReference type="Gene3D" id="3.30.70.270">
    <property type="match status" value="1"/>
</dbReference>
<comment type="catalytic activity">
    <reaction evidence="2">
        <text>2 GTP = 3',3'-c-di-GMP + 2 diphosphate</text>
        <dbReference type="Rhea" id="RHEA:24898"/>
        <dbReference type="ChEBI" id="CHEBI:33019"/>
        <dbReference type="ChEBI" id="CHEBI:37565"/>
        <dbReference type="ChEBI" id="CHEBI:58805"/>
        <dbReference type="EC" id="2.7.7.65"/>
    </reaction>
</comment>
<feature type="transmembrane region" description="Helical" evidence="4">
    <location>
        <begin position="197"/>
        <end position="216"/>
    </location>
</feature>
<feature type="region of interest" description="Disordered" evidence="3">
    <location>
        <begin position="50"/>
        <end position="82"/>
    </location>
</feature>
<evidence type="ECO:0000313" key="6">
    <source>
        <dbReference type="EMBL" id="AWL06997.1"/>
    </source>
</evidence>
<keyword evidence="4" id="KW-0812">Transmembrane</keyword>
<dbReference type="OrthoDB" id="9813903at2"/>
<dbReference type="InterPro" id="IPR050469">
    <property type="entry name" value="Diguanylate_Cyclase"/>
</dbReference>
<gene>
    <name evidence="6" type="ORF">DIR46_22925</name>
</gene>
<feature type="transmembrane region" description="Helical" evidence="4">
    <location>
        <begin position="175"/>
        <end position="190"/>
    </location>
</feature>
<feature type="compositionally biased region" description="Basic and acidic residues" evidence="3">
    <location>
        <begin position="68"/>
        <end position="80"/>
    </location>
</feature>
<dbReference type="InterPro" id="IPR029787">
    <property type="entry name" value="Nucleotide_cyclase"/>
</dbReference>
<dbReference type="PANTHER" id="PTHR45138:SF9">
    <property type="entry name" value="DIGUANYLATE CYCLASE DGCM-RELATED"/>
    <property type="match status" value="1"/>
</dbReference>
<dbReference type="PANTHER" id="PTHR45138">
    <property type="entry name" value="REGULATORY COMPONENTS OF SENSORY TRANSDUCTION SYSTEM"/>
    <property type="match status" value="1"/>
</dbReference>
<dbReference type="KEGG" id="mtim:DIR46_22925"/>
<dbReference type="EMBL" id="CP029343">
    <property type="protein sequence ID" value="AWL06997.1"/>
    <property type="molecule type" value="Genomic_DNA"/>
</dbReference>
<name>A0A2S2DNV0_9BURK</name>
<keyword evidence="7" id="KW-1185">Reference proteome</keyword>
<dbReference type="Pfam" id="PF00990">
    <property type="entry name" value="GGDEF"/>
    <property type="match status" value="1"/>
</dbReference>
<dbReference type="InterPro" id="IPR000160">
    <property type="entry name" value="GGDEF_dom"/>
</dbReference>
<dbReference type="CDD" id="cd01949">
    <property type="entry name" value="GGDEF"/>
    <property type="match status" value="1"/>
</dbReference>
<reference evidence="6 7" key="1">
    <citation type="submission" date="2018-05" db="EMBL/GenBank/DDBJ databases">
        <title>Complete genome sequence of Massilia oculi sp. nov. CCUG 43427T (=DSM 26321T), the type strain of M. oculi, and comparison with genome sequences of other Massilia strains.</title>
        <authorList>
            <person name="Zhu B."/>
        </authorList>
    </citation>
    <scope>NUCLEOTIDE SEQUENCE [LARGE SCALE GENOMIC DNA]</scope>
    <source>
        <strain evidence="6 7">CCUG 43427</strain>
    </source>
</reference>
<dbReference type="PROSITE" id="PS50887">
    <property type="entry name" value="GGDEF"/>
    <property type="match status" value="1"/>
</dbReference>
<accession>A0A2S2DNV0</accession>
<organism evidence="6 7">
    <name type="scientific">Massilia oculi</name>
    <dbReference type="NCBI Taxonomy" id="945844"/>
    <lineage>
        <taxon>Bacteria</taxon>
        <taxon>Pseudomonadati</taxon>
        <taxon>Pseudomonadota</taxon>
        <taxon>Betaproteobacteria</taxon>
        <taxon>Burkholderiales</taxon>
        <taxon>Oxalobacteraceae</taxon>
        <taxon>Telluria group</taxon>
        <taxon>Massilia</taxon>
    </lineage>
</organism>
<dbReference type="Proteomes" id="UP000245820">
    <property type="component" value="Chromosome"/>
</dbReference>
<dbReference type="SUPFAM" id="SSF55073">
    <property type="entry name" value="Nucleotide cyclase"/>
    <property type="match status" value="1"/>
</dbReference>
<evidence type="ECO:0000256" key="3">
    <source>
        <dbReference type="SAM" id="MobiDB-lite"/>
    </source>
</evidence>